<feature type="compositionally biased region" description="Polar residues" evidence="5">
    <location>
        <begin position="202"/>
        <end position="212"/>
    </location>
</feature>
<protein>
    <recommendedName>
        <fullName evidence="9">Mid2 domain-containing protein</fullName>
    </recommendedName>
</protein>
<organism evidence="7 8">
    <name type="scientific">Aspergillus bertholletiae</name>
    <dbReference type="NCBI Taxonomy" id="1226010"/>
    <lineage>
        <taxon>Eukaryota</taxon>
        <taxon>Fungi</taxon>
        <taxon>Dikarya</taxon>
        <taxon>Ascomycota</taxon>
        <taxon>Pezizomycotina</taxon>
        <taxon>Eurotiomycetes</taxon>
        <taxon>Eurotiomycetidae</taxon>
        <taxon>Eurotiales</taxon>
        <taxon>Aspergillaceae</taxon>
        <taxon>Aspergillus</taxon>
        <taxon>Aspergillus subgen. Circumdati</taxon>
    </lineage>
</organism>
<gene>
    <name evidence="7" type="ORF">BDV26DRAFT_220396</name>
</gene>
<comment type="subcellular location">
    <subcellularLocation>
        <location evidence="1">Membrane</location>
        <topology evidence="1">Single-pass membrane protein</topology>
    </subcellularLocation>
</comment>
<keyword evidence="2 6" id="KW-0812">Transmembrane</keyword>
<feature type="transmembrane region" description="Helical" evidence="6">
    <location>
        <begin position="228"/>
        <end position="252"/>
    </location>
</feature>
<evidence type="ECO:0008006" key="9">
    <source>
        <dbReference type="Google" id="ProtNLM"/>
    </source>
</evidence>
<dbReference type="GO" id="GO:0071944">
    <property type="term" value="C:cell periphery"/>
    <property type="evidence" value="ECO:0007669"/>
    <property type="project" value="UniProtKB-ARBA"/>
</dbReference>
<keyword evidence="4 6" id="KW-0472">Membrane</keyword>
<dbReference type="OrthoDB" id="4770059at2759"/>
<dbReference type="Proteomes" id="UP000326198">
    <property type="component" value="Unassembled WGS sequence"/>
</dbReference>
<evidence type="ECO:0000313" key="8">
    <source>
        <dbReference type="Proteomes" id="UP000326198"/>
    </source>
</evidence>
<keyword evidence="8" id="KW-1185">Reference proteome</keyword>
<evidence type="ECO:0000313" key="7">
    <source>
        <dbReference type="EMBL" id="KAE8377053.1"/>
    </source>
</evidence>
<evidence type="ECO:0000256" key="5">
    <source>
        <dbReference type="SAM" id="MobiDB-lite"/>
    </source>
</evidence>
<evidence type="ECO:0000256" key="3">
    <source>
        <dbReference type="ARBA" id="ARBA00022989"/>
    </source>
</evidence>
<name>A0A5N7B4W4_9EURO</name>
<dbReference type="InterPro" id="IPR051694">
    <property type="entry name" value="Immunoregulatory_rcpt-like"/>
</dbReference>
<dbReference type="GO" id="GO:0016020">
    <property type="term" value="C:membrane"/>
    <property type="evidence" value="ECO:0007669"/>
    <property type="project" value="UniProtKB-SubCell"/>
</dbReference>
<reference evidence="7 8" key="1">
    <citation type="submission" date="2019-04" db="EMBL/GenBank/DDBJ databases">
        <title>Friends and foes A comparative genomics studyof 23 Aspergillus species from section Flavi.</title>
        <authorList>
            <consortium name="DOE Joint Genome Institute"/>
            <person name="Kjaerbolling I."/>
            <person name="Vesth T."/>
            <person name="Frisvad J.C."/>
            <person name="Nybo J.L."/>
            <person name="Theobald S."/>
            <person name="Kildgaard S."/>
            <person name="Isbrandt T."/>
            <person name="Kuo A."/>
            <person name="Sato A."/>
            <person name="Lyhne E.K."/>
            <person name="Kogle M.E."/>
            <person name="Wiebenga A."/>
            <person name="Kun R.S."/>
            <person name="Lubbers R.J."/>
            <person name="Makela M.R."/>
            <person name="Barry K."/>
            <person name="Chovatia M."/>
            <person name="Clum A."/>
            <person name="Daum C."/>
            <person name="Haridas S."/>
            <person name="He G."/>
            <person name="LaButti K."/>
            <person name="Lipzen A."/>
            <person name="Mondo S."/>
            <person name="Riley R."/>
            <person name="Salamov A."/>
            <person name="Simmons B.A."/>
            <person name="Magnuson J.K."/>
            <person name="Henrissat B."/>
            <person name="Mortensen U.H."/>
            <person name="Larsen T.O."/>
            <person name="Devries R.P."/>
            <person name="Grigoriev I.V."/>
            <person name="Machida M."/>
            <person name="Baker S.E."/>
            <person name="Andersen M.R."/>
        </authorList>
    </citation>
    <scope>NUCLEOTIDE SEQUENCE [LARGE SCALE GENOMIC DNA]</scope>
    <source>
        <strain evidence="7 8">IBT 29228</strain>
    </source>
</reference>
<proteinExistence type="predicted"/>
<evidence type="ECO:0000256" key="1">
    <source>
        <dbReference type="ARBA" id="ARBA00004167"/>
    </source>
</evidence>
<dbReference type="AlphaFoldDB" id="A0A5N7B4W4"/>
<dbReference type="EMBL" id="ML736229">
    <property type="protein sequence ID" value="KAE8377053.1"/>
    <property type="molecule type" value="Genomic_DNA"/>
</dbReference>
<evidence type="ECO:0000256" key="4">
    <source>
        <dbReference type="ARBA" id="ARBA00023136"/>
    </source>
</evidence>
<dbReference type="PANTHER" id="PTHR15549">
    <property type="entry name" value="PAIRED IMMUNOGLOBULIN-LIKE TYPE 2 RECEPTOR"/>
    <property type="match status" value="1"/>
</dbReference>
<evidence type="ECO:0000256" key="2">
    <source>
        <dbReference type="ARBA" id="ARBA00022692"/>
    </source>
</evidence>
<dbReference type="PANTHER" id="PTHR15549:SF30">
    <property type="entry name" value="MID2 DOMAIN-CONTAINING PROTEIN"/>
    <property type="match status" value="1"/>
</dbReference>
<feature type="region of interest" description="Disordered" evidence="5">
    <location>
        <begin position="202"/>
        <end position="222"/>
    </location>
</feature>
<sequence length="305" mass="31730">MASESATSTTAKDVSNTITTLVMTTPFTAPASCSSSWTYEPPAANNVPNGLLLQNAAASDNADPACFPEGFNQYGRKTANLVYSPGYCPMGYTSADVAIIQPTTTVVCCLSKYSYVTMTMENSAAIYAGCISTFPSTSSTIVTVRQDPKRSTQVKGPITMWAQPITVELQSSDSSLFVSATPTATATSFTSDVSSILPTTAHSTTALPTETANPEAKSSGSSGISTGAGIGIGVGAGVGGIIILTAIGLWFWRRRRRANRNLTSMTDPFGPEGMPGIHTARKVNAIPAELDTSGRQSSDVHELGA</sequence>
<accession>A0A5N7B4W4</accession>
<keyword evidence="3 6" id="KW-1133">Transmembrane helix</keyword>
<evidence type="ECO:0000256" key="6">
    <source>
        <dbReference type="SAM" id="Phobius"/>
    </source>
</evidence>